<evidence type="ECO:0008006" key="6">
    <source>
        <dbReference type="Google" id="ProtNLM"/>
    </source>
</evidence>
<keyword evidence="4" id="KW-1185">Reference proteome</keyword>
<protein>
    <recommendedName>
        <fullName evidence="6">PSII 6.1 kDa protein</fullName>
    </recommendedName>
</protein>
<feature type="binding site" evidence="5">
    <location>
        <position position="201"/>
    </location>
    <ligand>
        <name>chlorophyll a</name>
        <dbReference type="ChEBI" id="CHEBI:58416"/>
    </ligand>
</feature>
<reference evidence="5" key="3">
    <citation type="journal article" date="2023" name="Sci. Adv.">
        <title>Structure of a diatom photosystem II supercomplex containing a member of Lhcx family and dimeric FCPII.</title>
        <authorList>
            <person name="Feng Y."/>
            <person name="Li Z."/>
            <person name="Li X."/>
            <person name="Shen L."/>
            <person name="Liu X."/>
            <person name="Zhou C."/>
            <person name="Zhang J."/>
            <person name="Sang M."/>
            <person name="Han G."/>
            <person name="Yang W."/>
            <person name="Kuang T."/>
            <person name="Wang W."/>
            <person name="Shen J.R."/>
        </authorList>
    </citation>
    <scope>STRUCTURE BY ELECTRON MICROSCOPY (2.68 ANGSTROMS) OF 178-231 IN COMPLEX WITH CHLOROPHYLL A</scope>
</reference>
<dbReference type="KEGG" id="tps:THAPSDRAFT_24099"/>
<accession>B8C8Y3</accession>
<evidence type="ECO:0000313" key="4">
    <source>
        <dbReference type="Proteomes" id="UP000001449"/>
    </source>
</evidence>
<dbReference type="CDD" id="cd23696">
    <property type="entry name" value="PsbW"/>
    <property type="match status" value="1"/>
</dbReference>
<dbReference type="HOGENOM" id="CLU_1013676_0_0_1"/>
<dbReference type="EMDB" id="EMD-35766"/>
<feature type="transmembrane region" description="Helical" evidence="2">
    <location>
        <begin position="120"/>
        <end position="138"/>
    </location>
</feature>
<evidence type="ECO:0000313" key="3">
    <source>
        <dbReference type="EMBL" id="EED89957.1"/>
    </source>
</evidence>
<dbReference type="PDB" id="8IWH">
    <property type="method" value="EM"/>
    <property type="resolution" value="2.68 A"/>
    <property type="chains" value="W/w=178-231"/>
</dbReference>
<dbReference type="RefSeq" id="XP_002292761.1">
    <property type="nucleotide sequence ID" value="XM_002292725.1"/>
</dbReference>
<dbReference type="GeneID" id="7450797"/>
<sequence length="275" mass="30067">MTEVRDVRWSRTVKTFISVGSNVIEEDESSHNKDWLLRAGSYPSRHFSLFPSNKIPQTSSLEADLLATNSSAPQADEPPQPKQSKREKETSSGTKGSSAAFTNQIRNIYYTNTVKMMKTIFALLTLFASASAFVPSQTGSVVKTALSASTQPEALKTLSTIAAGAVPAIFTSSAALATEGTNEWFGVDDIRVLAVLFIGHYFILSLWLGQYGNATEDDDADFFGEIDYTGSVMVQSTGRGNYPHAQRSDFYTQRTKTPPPRHKRSSSVLVERGST</sequence>
<feature type="transmembrane region" description="Helical" evidence="2">
    <location>
        <begin position="190"/>
        <end position="209"/>
    </location>
</feature>
<feature type="binding site" evidence="5">
    <location>
        <position position="200"/>
    </location>
    <ligand>
        <name>chlorophyll a</name>
        <dbReference type="ChEBI" id="CHEBI:58416"/>
        <note>axial binding residue</note>
    </ligand>
    <ligandPart>
        <name>Mg</name>
        <dbReference type="ChEBI" id="CHEBI:25107"/>
    </ligandPart>
</feature>
<feature type="region of interest" description="Disordered" evidence="1">
    <location>
        <begin position="71"/>
        <end position="98"/>
    </location>
</feature>
<dbReference type="SMR" id="B8C8Y3"/>
<evidence type="ECO:0000256" key="1">
    <source>
        <dbReference type="SAM" id="MobiDB-lite"/>
    </source>
</evidence>
<keyword evidence="2" id="KW-0812">Transmembrane</keyword>
<keyword evidence="2" id="KW-1133">Transmembrane helix</keyword>
<gene>
    <name evidence="3" type="ORF">THAPSDRAFT_24099</name>
</gene>
<name>B8C8Y3_THAPS</name>
<organism evidence="3 4">
    <name type="scientific">Thalassiosira pseudonana</name>
    <name type="common">Marine diatom</name>
    <name type="synonym">Cyclotella nana</name>
    <dbReference type="NCBI Taxonomy" id="35128"/>
    <lineage>
        <taxon>Eukaryota</taxon>
        <taxon>Sar</taxon>
        <taxon>Stramenopiles</taxon>
        <taxon>Ochrophyta</taxon>
        <taxon>Bacillariophyta</taxon>
        <taxon>Coscinodiscophyceae</taxon>
        <taxon>Thalassiosirophycidae</taxon>
        <taxon>Thalassiosirales</taxon>
        <taxon>Thalassiosiraceae</taxon>
        <taxon>Thalassiosira</taxon>
    </lineage>
</organism>
<reference evidence="3 4" key="1">
    <citation type="journal article" date="2004" name="Science">
        <title>The genome of the diatom Thalassiosira pseudonana: ecology, evolution, and metabolism.</title>
        <authorList>
            <person name="Armbrust E.V."/>
            <person name="Berges J.A."/>
            <person name="Bowler C."/>
            <person name="Green B.R."/>
            <person name="Martinez D."/>
            <person name="Putnam N.H."/>
            <person name="Zhou S."/>
            <person name="Allen A.E."/>
            <person name="Apt K.E."/>
            <person name="Bechner M."/>
            <person name="Brzezinski M.A."/>
            <person name="Chaal B.K."/>
            <person name="Chiovitti A."/>
            <person name="Davis A.K."/>
            <person name="Demarest M.S."/>
            <person name="Detter J.C."/>
            <person name="Glavina T."/>
            <person name="Goodstein D."/>
            <person name="Hadi M.Z."/>
            <person name="Hellsten U."/>
            <person name="Hildebrand M."/>
            <person name="Jenkins B.D."/>
            <person name="Jurka J."/>
            <person name="Kapitonov V.V."/>
            <person name="Kroger N."/>
            <person name="Lau W.W."/>
            <person name="Lane T.W."/>
            <person name="Larimer F.W."/>
            <person name="Lippmeier J.C."/>
            <person name="Lucas S."/>
            <person name="Medina M."/>
            <person name="Montsant A."/>
            <person name="Obornik M."/>
            <person name="Parker M.S."/>
            <person name="Palenik B."/>
            <person name="Pazour G.J."/>
            <person name="Richardson P.M."/>
            <person name="Rynearson T.A."/>
            <person name="Saito M.A."/>
            <person name="Schwartz D.C."/>
            <person name="Thamatrakoln K."/>
            <person name="Valentin K."/>
            <person name="Vardi A."/>
            <person name="Wilkerson F.P."/>
            <person name="Rokhsar D.S."/>
        </authorList>
    </citation>
    <scope>NUCLEOTIDE SEQUENCE [LARGE SCALE GENOMIC DNA]</scope>
    <source>
        <strain evidence="3 4">CCMP1335</strain>
    </source>
</reference>
<dbReference type="AlphaFoldDB" id="B8C8Y3"/>
<proteinExistence type="evidence at protein level"/>
<keyword evidence="2" id="KW-0472">Membrane</keyword>
<dbReference type="EMBL" id="CM000646">
    <property type="protein sequence ID" value="EED89957.1"/>
    <property type="molecule type" value="Genomic_DNA"/>
</dbReference>
<evidence type="ECO:0000256" key="2">
    <source>
        <dbReference type="SAM" id="Phobius"/>
    </source>
</evidence>
<dbReference type="Proteomes" id="UP000001449">
    <property type="component" value="Chromosome 10"/>
</dbReference>
<feature type="region of interest" description="Disordered" evidence="1">
    <location>
        <begin position="237"/>
        <end position="275"/>
    </location>
</feature>
<keyword evidence="5" id="KW-0002">3D-structure</keyword>
<dbReference type="InParanoid" id="B8C8Y3"/>
<reference evidence="3 4" key="2">
    <citation type="journal article" date="2008" name="Nature">
        <title>The Phaeodactylum genome reveals the evolutionary history of diatom genomes.</title>
        <authorList>
            <person name="Bowler C."/>
            <person name="Allen A.E."/>
            <person name="Badger J.H."/>
            <person name="Grimwood J."/>
            <person name="Jabbari K."/>
            <person name="Kuo A."/>
            <person name="Maheswari U."/>
            <person name="Martens C."/>
            <person name="Maumus F."/>
            <person name="Otillar R.P."/>
            <person name="Rayko E."/>
            <person name="Salamov A."/>
            <person name="Vandepoele K."/>
            <person name="Beszteri B."/>
            <person name="Gruber A."/>
            <person name="Heijde M."/>
            <person name="Katinka M."/>
            <person name="Mock T."/>
            <person name="Valentin K."/>
            <person name="Verret F."/>
            <person name="Berges J.A."/>
            <person name="Brownlee C."/>
            <person name="Cadoret J.P."/>
            <person name="Chiovitti A."/>
            <person name="Choi C.J."/>
            <person name="Coesel S."/>
            <person name="De Martino A."/>
            <person name="Detter J.C."/>
            <person name="Durkin C."/>
            <person name="Falciatore A."/>
            <person name="Fournet J."/>
            <person name="Haruta M."/>
            <person name="Huysman M.J."/>
            <person name="Jenkins B.D."/>
            <person name="Jiroutova K."/>
            <person name="Jorgensen R.E."/>
            <person name="Joubert Y."/>
            <person name="Kaplan A."/>
            <person name="Kroger N."/>
            <person name="Kroth P.G."/>
            <person name="La Roche J."/>
            <person name="Lindquist E."/>
            <person name="Lommer M."/>
            <person name="Martin-Jezequel V."/>
            <person name="Lopez P.J."/>
            <person name="Lucas S."/>
            <person name="Mangogna M."/>
            <person name="McGinnis K."/>
            <person name="Medlin L.K."/>
            <person name="Montsant A."/>
            <person name="Oudot-Le Secq M.P."/>
            <person name="Napoli C."/>
            <person name="Obornik M."/>
            <person name="Parker M.S."/>
            <person name="Petit J.L."/>
            <person name="Porcel B.M."/>
            <person name="Poulsen N."/>
            <person name="Robison M."/>
            <person name="Rychlewski L."/>
            <person name="Rynearson T.A."/>
            <person name="Schmutz J."/>
            <person name="Shapiro H."/>
            <person name="Siaut M."/>
            <person name="Stanley M."/>
            <person name="Sussman M.R."/>
            <person name="Taylor A.R."/>
            <person name="Vardi A."/>
            <person name="von Dassow P."/>
            <person name="Vyverman W."/>
            <person name="Willis A."/>
            <person name="Wyrwicz L.S."/>
            <person name="Rokhsar D.S."/>
            <person name="Weissenbach J."/>
            <person name="Armbrust E.V."/>
            <person name="Green B.R."/>
            <person name="Van de Peer Y."/>
            <person name="Grigoriev I.V."/>
        </authorList>
    </citation>
    <scope>NUCLEOTIDE SEQUENCE [LARGE SCALE GENOMIC DNA]</scope>
    <source>
        <strain evidence="3 4">CCMP1335</strain>
    </source>
</reference>
<evidence type="ECO:0007829" key="5">
    <source>
        <dbReference type="PDB" id="8IWH"/>
    </source>
</evidence>
<dbReference type="PaxDb" id="35128-Thaps24099"/>
<feature type="transmembrane region" description="Helical" evidence="2">
    <location>
        <begin position="158"/>
        <end position="178"/>
    </location>
</feature>
<dbReference type="eggNOG" id="ENOG502SSU4">
    <property type="taxonomic scope" value="Eukaryota"/>
</dbReference>